<evidence type="ECO:0000313" key="2">
    <source>
        <dbReference type="EMBL" id="MCS0656920.1"/>
    </source>
</evidence>
<accession>A0ABT2CT25</accession>
<keyword evidence="1" id="KW-0732">Signal</keyword>
<evidence type="ECO:0000313" key="3">
    <source>
        <dbReference type="Proteomes" id="UP001204621"/>
    </source>
</evidence>
<proteinExistence type="predicted"/>
<feature type="chain" id="PRO_5047215146" description="Lipoprotein" evidence="1">
    <location>
        <begin position="23"/>
        <end position="72"/>
    </location>
</feature>
<dbReference type="RefSeq" id="WP_258810090.1">
    <property type="nucleotide sequence ID" value="NZ_JANUGU010000001.1"/>
</dbReference>
<name>A0ABT2CT25_9BURK</name>
<evidence type="ECO:0008006" key="4">
    <source>
        <dbReference type="Google" id="ProtNLM"/>
    </source>
</evidence>
<dbReference type="EMBL" id="JANUGU010000001">
    <property type="protein sequence ID" value="MCS0656920.1"/>
    <property type="molecule type" value="Genomic_DNA"/>
</dbReference>
<dbReference type="Proteomes" id="UP001204621">
    <property type="component" value="Unassembled WGS sequence"/>
</dbReference>
<gene>
    <name evidence="2" type="ORF">NX778_02460</name>
</gene>
<evidence type="ECO:0000256" key="1">
    <source>
        <dbReference type="SAM" id="SignalP"/>
    </source>
</evidence>
<comment type="caution">
    <text evidence="2">The sequence shown here is derived from an EMBL/GenBank/DDBJ whole genome shotgun (WGS) entry which is preliminary data.</text>
</comment>
<keyword evidence="3" id="KW-1185">Reference proteome</keyword>
<reference evidence="2 3" key="1">
    <citation type="submission" date="2022-08" db="EMBL/GenBank/DDBJ databases">
        <title>Reclassification of Massilia species as members of the genera Telluria, Duganella, Pseudoduganella, Mokoshia gen. nov. and Zemynaea gen. nov. using orthogonal and non-orthogonal genome-based approaches.</title>
        <authorList>
            <person name="Bowman J.P."/>
        </authorList>
    </citation>
    <scope>NUCLEOTIDE SEQUENCE [LARGE SCALE GENOMIC DNA]</scope>
    <source>
        <strain evidence="2 3">JCM 31606</strain>
    </source>
</reference>
<dbReference type="PROSITE" id="PS51257">
    <property type="entry name" value="PROKAR_LIPOPROTEIN"/>
    <property type="match status" value="1"/>
</dbReference>
<protein>
    <recommendedName>
        <fullName evidence="4">Lipoprotein</fullName>
    </recommendedName>
</protein>
<sequence length="72" mass="8470">MKRFKLLAVLLLPILLSGCLEVQQHPAWRDGKYAGKADDRQFQRLFHNDKLAWFAAVQDRMLNQNEYNRANP</sequence>
<organism evidence="2 3">
    <name type="scientific">Massilia terrae</name>
    <dbReference type="NCBI Taxonomy" id="1811224"/>
    <lineage>
        <taxon>Bacteria</taxon>
        <taxon>Pseudomonadati</taxon>
        <taxon>Pseudomonadota</taxon>
        <taxon>Betaproteobacteria</taxon>
        <taxon>Burkholderiales</taxon>
        <taxon>Oxalobacteraceae</taxon>
        <taxon>Telluria group</taxon>
        <taxon>Massilia</taxon>
    </lineage>
</organism>
<feature type="signal peptide" evidence="1">
    <location>
        <begin position="1"/>
        <end position="22"/>
    </location>
</feature>